<feature type="region of interest" description="Disordered" evidence="2">
    <location>
        <begin position="1"/>
        <end position="38"/>
    </location>
</feature>
<keyword evidence="1" id="KW-0862">Zinc</keyword>
<dbReference type="PROSITE" id="PS50158">
    <property type="entry name" value="ZF_CCHC"/>
    <property type="match status" value="1"/>
</dbReference>
<organism evidence="4 5">
    <name type="scientific">Escallonia herrerae</name>
    <dbReference type="NCBI Taxonomy" id="1293975"/>
    <lineage>
        <taxon>Eukaryota</taxon>
        <taxon>Viridiplantae</taxon>
        <taxon>Streptophyta</taxon>
        <taxon>Embryophyta</taxon>
        <taxon>Tracheophyta</taxon>
        <taxon>Spermatophyta</taxon>
        <taxon>Magnoliopsida</taxon>
        <taxon>eudicotyledons</taxon>
        <taxon>Gunneridae</taxon>
        <taxon>Pentapetalae</taxon>
        <taxon>asterids</taxon>
        <taxon>campanulids</taxon>
        <taxon>Escalloniales</taxon>
        <taxon>Escalloniaceae</taxon>
        <taxon>Escallonia</taxon>
    </lineage>
</organism>
<dbReference type="SUPFAM" id="SSF57756">
    <property type="entry name" value="Retrovirus zinc finger-like domains"/>
    <property type="match status" value="1"/>
</dbReference>
<keyword evidence="5" id="KW-1185">Reference proteome</keyword>
<proteinExistence type="predicted"/>
<protein>
    <recommendedName>
        <fullName evidence="3">CCHC-type domain-containing protein</fullName>
    </recommendedName>
</protein>
<gene>
    <name evidence="4" type="ORF">RJ639_030211</name>
</gene>
<evidence type="ECO:0000256" key="2">
    <source>
        <dbReference type="SAM" id="MobiDB-lite"/>
    </source>
</evidence>
<dbReference type="InterPro" id="IPR001878">
    <property type="entry name" value="Znf_CCHC"/>
</dbReference>
<evidence type="ECO:0000256" key="1">
    <source>
        <dbReference type="PROSITE-ProRule" id="PRU00047"/>
    </source>
</evidence>
<dbReference type="Gene3D" id="4.10.60.10">
    <property type="entry name" value="Zinc finger, CCHC-type"/>
    <property type="match status" value="1"/>
</dbReference>
<reference evidence="4" key="1">
    <citation type="submission" date="2022-12" db="EMBL/GenBank/DDBJ databases">
        <title>Draft genome assemblies for two species of Escallonia (Escalloniales).</title>
        <authorList>
            <person name="Chanderbali A."/>
            <person name="Dervinis C."/>
            <person name="Anghel I."/>
            <person name="Soltis D."/>
            <person name="Soltis P."/>
            <person name="Zapata F."/>
        </authorList>
    </citation>
    <scope>NUCLEOTIDE SEQUENCE</scope>
    <source>
        <strain evidence="4">UCBG64.0493</strain>
        <tissue evidence="4">Leaf</tissue>
    </source>
</reference>
<dbReference type="GO" id="GO:0008270">
    <property type="term" value="F:zinc ion binding"/>
    <property type="evidence" value="ECO:0007669"/>
    <property type="project" value="UniProtKB-KW"/>
</dbReference>
<accession>A0AA88WYI5</accession>
<feature type="domain" description="CCHC-type" evidence="3">
    <location>
        <begin position="40"/>
        <end position="52"/>
    </location>
</feature>
<dbReference type="EMBL" id="JAVXUP010000142">
    <property type="protein sequence ID" value="KAK3036642.1"/>
    <property type="molecule type" value="Genomic_DNA"/>
</dbReference>
<evidence type="ECO:0000259" key="3">
    <source>
        <dbReference type="PROSITE" id="PS50158"/>
    </source>
</evidence>
<evidence type="ECO:0000313" key="4">
    <source>
        <dbReference type="EMBL" id="KAK3036642.1"/>
    </source>
</evidence>
<dbReference type="Pfam" id="PF00098">
    <property type="entry name" value="zf-CCHC"/>
    <property type="match status" value="1"/>
</dbReference>
<sequence>MAGVNSQMTKRKALKGEPHKSCNKAERHPYKNRQHSDKFFNCGKKGHFARDCHFKKRSVEGNAATSTDHEEGVNSEEEWDAQGLIAISERIDEEQE</sequence>
<keyword evidence="1" id="KW-0479">Metal-binding</keyword>
<feature type="region of interest" description="Disordered" evidence="2">
    <location>
        <begin position="61"/>
        <end position="82"/>
    </location>
</feature>
<keyword evidence="1" id="KW-0863">Zinc-finger</keyword>
<dbReference type="Proteomes" id="UP001188597">
    <property type="component" value="Unassembled WGS sequence"/>
</dbReference>
<evidence type="ECO:0000313" key="5">
    <source>
        <dbReference type="Proteomes" id="UP001188597"/>
    </source>
</evidence>
<dbReference type="GO" id="GO:0003676">
    <property type="term" value="F:nucleic acid binding"/>
    <property type="evidence" value="ECO:0007669"/>
    <property type="project" value="InterPro"/>
</dbReference>
<name>A0AA88WYI5_9ASTE</name>
<dbReference type="AlphaFoldDB" id="A0AA88WYI5"/>
<dbReference type="InterPro" id="IPR036875">
    <property type="entry name" value="Znf_CCHC_sf"/>
</dbReference>
<feature type="compositionally biased region" description="Basic and acidic residues" evidence="2">
    <location>
        <begin position="14"/>
        <end position="38"/>
    </location>
</feature>
<comment type="caution">
    <text evidence="4">The sequence shown here is derived from an EMBL/GenBank/DDBJ whole genome shotgun (WGS) entry which is preliminary data.</text>
</comment>